<dbReference type="InterPro" id="IPR007263">
    <property type="entry name" value="DCC1-like"/>
</dbReference>
<reference evidence="1" key="1">
    <citation type="submission" date="2020-05" db="EMBL/GenBank/DDBJ databases">
        <authorList>
            <person name="Chiriac C."/>
            <person name="Salcher M."/>
            <person name="Ghai R."/>
            <person name="Kavagutti S V."/>
        </authorList>
    </citation>
    <scope>NUCLEOTIDE SEQUENCE</scope>
</reference>
<sequence length="118" mass="12534">MAILLFDGDCGFCAVSAARLASWSTGDLEVAPWQGADLEALGTSSDECRSAVQFFDQGGRVSGAAAIAGALRCCRRPWGVVGTVIRWPGIAWLAERVYRVVAAHRHRLPGSTAACRLD</sequence>
<organism evidence="1">
    <name type="scientific">freshwater metagenome</name>
    <dbReference type="NCBI Taxonomy" id="449393"/>
    <lineage>
        <taxon>unclassified sequences</taxon>
        <taxon>metagenomes</taxon>
        <taxon>ecological metagenomes</taxon>
    </lineage>
</organism>
<name>A0A6J7E3P2_9ZZZZ</name>
<evidence type="ECO:0000313" key="1">
    <source>
        <dbReference type="EMBL" id="CAB4875865.1"/>
    </source>
</evidence>
<accession>A0A6J7E3P2</accession>
<dbReference type="AlphaFoldDB" id="A0A6J7E3P2"/>
<gene>
    <name evidence="1" type="ORF">UFOPK3402_00953</name>
</gene>
<proteinExistence type="predicted"/>
<dbReference type="Pfam" id="PF04134">
    <property type="entry name" value="DCC1-like"/>
    <property type="match status" value="1"/>
</dbReference>
<dbReference type="EMBL" id="CAFBLS010000105">
    <property type="protein sequence ID" value="CAB4875865.1"/>
    <property type="molecule type" value="Genomic_DNA"/>
</dbReference>
<dbReference type="GO" id="GO:0015035">
    <property type="term" value="F:protein-disulfide reductase activity"/>
    <property type="evidence" value="ECO:0007669"/>
    <property type="project" value="InterPro"/>
</dbReference>
<protein>
    <submittedName>
        <fullName evidence="1">Unannotated protein</fullName>
    </submittedName>
</protein>